<keyword evidence="3" id="KW-1185">Reference proteome</keyword>
<name>M3B8S9_PSEFD</name>
<dbReference type="KEGG" id="pfj:MYCFIDRAFT_206599"/>
<protein>
    <submittedName>
        <fullName evidence="2">Uncharacterized protein</fullName>
    </submittedName>
</protein>
<keyword evidence="1" id="KW-0472">Membrane</keyword>
<dbReference type="GeneID" id="19336490"/>
<dbReference type="Proteomes" id="UP000016932">
    <property type="component" value="Unassembled WGS sequence"/>
</dbReference>
<feature type="transmembrane region" description="Helical" evidence="1">
    <location>
        <begin position="183"/>
        <end position="208"/>
    </location>
</feature>
<accession>M3B8S9</accession>
<proteinExistence type="predicted"/>
<sequence>MLVEVTWGVQADVRATFDCYICSLRLRLDPGGQAAPTLRESISTAGNAELVLTNYLSLIFQPLPIYAELGRGRNMSLTHLHRIRPLLASGVQFLQVSRRSSSPEMKLHVDRVEEADGAASPVRGGRLQKSGKAKLSPAIQPMNYVLMQSIAQSNKQRLRRNVLGVGDSLAHAPFLFESDLLQYLYISFCILLLFAKCALFSAAIFLYVDAQRSTSSLANWRNTLPAISSCLLRAANVDARTVNLVSLCSAEPSTMALEWKLKGVEAGSKWHSGKNQLPAAACGNRRRYPTNESRNRRRRAAWVKFAVQRINFNNIRTHRHLRHLTPCHVP</sequence>
<keyword evidence="1" id="KW-1133">Transmembrane helix</keyword>
<dbReference type="EMBL" id="KB446556">
    <property type="protein sequence ID" value="EME85703.1"/>
    <property type="molecule type" value="Genomic_DNA"/>
</dbReference>
<dbReference type="HOGENOM" id="CLU_842315_0_0_1"/>
<dbReference type="AlphaFoldDB" id="M3B8S9"/>
<dbReference type="VEuPathDB" id="FungiDB:MYCFIDRAFT_206599"/>
<organism evidence="2 3">
    <name type="scientific">Pseudocercospora fijiensis (strain CIRAD86)</name>
    <name type="common">Black leaf streak disease fungus</name>
    <name type="synonym">Mycosphaerella fijiensis</name>
    <dbReference type="NCBI Taxonomy" id="383855"/>
    <lineage>
        <taxon>Eukaryota</taxon>
        <taxon>Fungi</taxon>
        <taxon>Dikarya</taxon>
        <taxon>Ascomycota</taxon>
        <taxon>Pezizomycotina</taxon>
        <taxon>Dothideomycetes</taxon>
        <taxon>Dothideomycetidae</taxon>
        <taxon>Mycosphaerellales</taxon>
        <taxon>Mycosphaerellaceae</taxon>
        <taxon>Pseudocercospora</taxon>
    </lineage>
</organism>
<evidence type="ECO:0000313" key="2">
    <source>
        <dbReference type="EMBL" id="EME85703.1"/>
    </source>
</evidence>
<evidence type="ECO:0000256" key="1">
    <source>
        <dbReference type="SAM" id="Phobius"/>
    </source>
</evidence>
<reference evidence="2 3" key="1">
    <citation type="journal article" date="2012" name="PLoS Pathog.">
        <title>Diverse lifestyles and strategies of plant pathogenesis encoded in the genomes of eighteen Dothideomycetes fungi.</title>
        <authorList>
            <person name="Ohm R.A."/>
            <person name="Feau N."/>
            <person name="Henrissat B."/>
            <person name="Schoch C.L."/>
            <person name="Horwitz B.A."/>
            <person name="Barry K.W."/>
            <person name="Condon B.J."/>
            <person name="Copeland A.C."/>
            <person name="Dhillon B."/>
            <person name="Glaser F."/>
            <person name="Hesse C.N."/>
            <person name="Kosti I."/>
            <person name="LaButti K."/>
            <person name="Lindquist E.A."/>
            <person name="Lucas S."/>
            <person name="Salamov A.A."/>
            <person name="Bradshaw R.E."/>
            <person name="Ciuffetti L."/>
            <person name="Hamelin R.C."/>
            <person name="Kema G.H.J."/>
            <person name="Lawrence C."/>
            <person name="Scott J.A."/>
            <person name="Spatafora J.W."/>
            <person name="Turgeon B.G."/>
            <person name="de Wit P.J.G.M."/>
            <person name="Zhong S."/>
            <person name="Goodwin S.B."/>
            <person name="Grigoriev I.V."/>
        </authorList>
    </citation>
    <scope>NUCLEOTIDE SEQUENCE [LARGE SCALE GENOMIC DNA]</scope>
    <source>
        <strain evidence="2 3">CIRAD86</strain>
    </source>
</reference>
<evidence type="ECO:0000313" key="3">
    <source>
        <dbReference type="Proteomes" id="UP000016932"/>
    </source>
</evidence>
<gene>
    <name evidence="2" type="ORF">MYCFIDRAFT_206599</name>
</gene>
<dbReference type="RefSeq" id="XP_007923222.1">
    <property type="nucleotide sequence ID" value="XM_007925031.1"/>
</dbReference>
<keyword evidence="1" id="KW-0812">Transmembrane</keyword>